<organism evidence="2 3">
    <name type="scientific">Fusarium sarcochroum</name>
    <dbReference type="NCBI Taxonomy" id="1208366"/>
    <lineage>
        <taxon>Eukaryota</taxon>
        <taxon>Fungi</taxon>
        <taxon>Dikarya</taxon>
        <taxon>Ascomycota</taxon>
        <taxon>Pezizomycotina</taxon>
        <taxon>Sordariomycetes</taxon>
        <taxon>Hypocreomycetidae</taxon>
        <taxon>Hypocreales</taxon>
        <taxon>Nectriaceae</taxon>
        <taxon>Fusarium</taxon>
        <taxon>Fusarium lateritium species complex</taxon>
    </lineage>
</organism>
<accession>A0A8H4T875</accession>
<evidence type="ECO:0000313" key="2">
    <source>
        <dbReference type="EMBL" id="KAF4953066.1"/>
    </source>
</evidence>
<proteinExistence type="predicted"/>
<feature type="region of interest" description="Disordered" evidence="1">
    <location>
        <begin position="27"/>
        <end position="58"/>
    </location>
</feature>
<dbReference type="AlphaFoldDB" id="A0A8H4T875"/>
<name>A0A8H4T875_9HYPO</name>
<evidence type="ECO:0000313" key="3">
    <source>
        <dbReference type="Proteomes" id="UP000622797"/>
    </source>
</evidence>
<reference evidence="2" key="1">
    <citation type="journal article" date="2020" name="BMC Genomics">
        <title>Correction to: Identification and distribution of gene clusters required for synthesis of sphingolipid metabolism inhibitors in diverse species of the filamentous fungus Fusarium.</title>
        <authorList>
            <person name="Kim H.S."/>
            <person name="Lohmar J.M."/>
            <person name="Busman M."/>
            <person name="Brown D.W."/>
            <person name="Naumann T.A."/>
            <person name="Divon H.H."/>
            <person name="Lysoe E."/>
            <person name="Uhlig S."/>
            <person name="Proctor R.H."/>
        </authorList>
    </citation>
    <scope>NUCLEOTIDE SEQUENCE</scope>
    <source>
        <strain evidence="2">NRRL 20472</strain>
    </source>
</reference>
<evidence type="ECO:0000256" key="1">
    <source>
        <dbReference type="SAM" id="MobiDB-lite"/>
    </source>
</evidence>
<dbReference type="EMBL" id="JABEXW010000857">
    <property type="protein sequence ID" value="KAF4953066.1"/>
    <property type="molecule type" value="Genomic_DNA"/>
</dbReference>
<feature type="region of interest" description="Disordered" evidence="1">
    <location>
        <begin position="117"/>
        <end position="140"/>
    </location>
</feature>
<comment type="caution">
    <text evidence="2">The sequence shown here is derived from an EMBL/GenBank/DDBJ whole genome shotgun (WGS) entry which is preliminary data.</text>
</comment>
<dbReference type="OrthoDB" id="5084141at2759"/>
<protein>
    <submittedName>
        <fullName evidence="2">Uncharacterized protein</fullName>
    </submittedName>
</protein>
<gene>
    <name evidence="2" type="ORF">FSARC_12482</name>
</gene>
<dbReference type="Proteomes" id="UP000622797">
    <property type="component" value="Unassembled WGS sequence"/>
</dbReference>
<sequence length="140" mass="15896">MKVRFVGTKKQDRATVRRRVLQAKRTRRCRERQKARKDNITASHQGEPLSHTVGSVAENELLEPEIDSFPDAEEVEDNGIFARDNFTISIQEVDDSTLSTIEPDSYYEEEIADIYSAEEGEDQRQPQSYTNPCGGDSRSG</sequence>
<keyword evidence="3" id="KW-1185">Reference proteome</keyword>
<reference evidence="2" key="2">
    <citation type="submission" date="2020-05" db="EMBL/GenBank/DDBJ databases">
        <authorList>
            <person name="Kim H.-S."/>
            <person name="Proctor R.H."/>
            <person name="Brown D.W."/>
        </authorList>
    </citation>
    <scope>NUCLEOTIDE SEQUENCE</scope>
    <source>
        <strain evidence="2">NRRL 20472</strain>
    </source>
</reference>